<evidence type="ECO:0000256" key="1">
    <source>
        <dbReference type="SAM" id="Coils"/>
    </source>
</evidence>
<feature type="compositionally biased region" description="Low complexity" evidence="2">
    <location>
        <begin position="81"/>
        <end position="92"/>
    </location>
</feature>
<sequence>MELSGPGVRASAAGGRRAADATGPRAASPASVGGGGAPGGGDPSSGDDADLGSLEIGSASWRRGYGGGRSGGGAAGGGGSEDSFGSLGSADDYGGDGDGGDSSEFEESLLGMDSSVASPEPAATAPLDGRATPAPHNPGGGGLDGAGRAGAEEAVVAQPAQRAAAEAGSDDQSTIARTMSSGLCPRGAAGDALLAAARPFELGAAREALAYNAAQFGRAQALRRDGTAPAARGVSDDLPTRMAFQQLSVLAGMAGKVQDAIEHNKRIFEQRLIMQERSLLKKAFQSWLARRRASVAKRRVLERAVGRLARGTLLRCFYSWREELHLVDATLAMTRKVAVAIGRGLLRRTLAGWRRLVEERWWKTQCALREREVQALEGKLRGYEKRPVTVIQKRRLRLLLAEWRARAAHYKARRRREARATAHAARAQQQRAWRSWVEATEVRVFAAWGAAIARAKHTKLALSRAAARRARVALAGAFLAWAGAARARRVDEKLRAQEELEVRARDLAAENERLRRDNERFVRLIDSGEWGRGRVAELVGAGEVLKGERDALLKLIQMLGCSVRAIRAPRERSFVPAQRRSLAAILLPTSLRREYESLQAAKGAQEDELREIKDRMTLGGPARNRMLVKGGSSFNALVGR</sequence>
<reference evidence="3 4" key="1">
    <citation type="journal article" date="2013" name="BMC Genomics">
        <title>Reconstruction of the lipid metabolism for the microalga Monoraphidium neglectum from its genome sequence reveals characteristics suitable for biofuel production.</title>
        <authorList>
            <person name="Bogen C."/>
            <person name="Al-Dilaimi A."/>
            <person name="Albersmeier A."/>
            <person name="Wichmann J."/>
            <person name="Grundmann M."/>
            <person name="Rupp O."/>
            <person name="Lauersen K.J."/>
            <person name="Blifernez-Klassen O."/>
            <person name="Kalinowski J."/>
            <person name="Goesmann A."/>
            <person name="Mussgnug J.H."/>
            <person name="Kruse O."/>
        </authorList>
    </citation>
    <scope>NUCLEOTIDE SEQUENCE [LARGE SCALE GENOMIC DNA]</scope>
    <source>
        <strain evidence="3 4">SAG 48.87</strain>
    </source>
</reference>
<dbReference type="RefSeq" id="XP_013898903.1">
    <property type="nucleotide sequence ID" value="XM_014043449.1"/>
</dbReference>
<dbReference type="AlphaFoldDB" id="A0A0D2KX61"/>
<protein>
    <submittedName>
        <fullName evidence="3">Centriole proteome protein</fullName>
    </submittedName>
</protein>
<feature type="compositionally biased region" description="Gly residues" evidence="2">
    <location>
        <begin position="138"/>
        <end position="148"/>
    </location>
</feature>
<feature type="compositionally biased region" description="Acidic residues" evidence="2">
    <location>
        <begin position="93"/>
        <end position="107"/>
    </location>
</feature>
<feature type="compositionally biased region" description="Low complexity" evidence="2">
    <location>
        <begin position="152"/>
        <end position="167"/>
    </location>
</feature>
<accession>A0A0D2KX61</accession>
<evidence type="ECO:0000256" key="2">
    <source>
        <dbReference type="SAM" id="MobiDB-lite"/>
    </source>
</evidence>
<dbReference type="Proteomes" id="UP000054498">
    <property type="component" value="Unassembled WGS sequence"/>
</dbReference>
<feature type="compositionally biased region" description="Low complexity" evidence="2">
    <location>
        <begin position="51"/>
        <end position="63"/>
    </location>
</feature>
<keyword evidence="4" id="KW-1185">Reference proteome</keyword>
<feature type="compositionally biased region" description="Gly residues" evidence="2">
    <location>
        <begin position="64"/>
        <end position="80"/>
    </location>
</feature>
<keyword evidence="1" id="KW-0175">Coiled coil</keyword>
<proteinExistence type="predicted"/>
<organism evidence="3 4">
    <name type="scientific">Monoraphidium neglectum</name>
    <dbReference type="NCBI Taxonomy" id="145388"/>
    <lineage>
        <taxon>Eukaryota</taxon>
        <taxon>Viridiplantae</taxon>
        <taxon>Chlorophyta</taxon>
        <taxon>core chlorophytes</taxon>
        <taxon>Chlorophyceae</taxon>
        <taxon>CS clade</taxon>
        <taxon>Sphaeropleales</taxon>
        <taxon>Selenastraceae</taxon>
        <taxon>Monoraphidium</taxon>
    </lineage>
</organism>
<dbReference type="STRING" id="145388.A0A0D2KX61"/>
<feature type="compositionally biased region" description="Low complexity" evidence="2">
    <location>
        <begin position="1"/>
        <end position="31"/>
    </location>
</feature>
<evidence type="ECO:0000313" key="3">
    <source>
        <dbReference type="EMBL" id="KIY99883.1"/>
    </source>
</evidence>
<dbReference type="OrthoDB" id="566935at2759"/>
<dbReference type="GeneID" id="25740955"/>
<name>A0A0D2KX61_9CHLO</name>
<feature type="region of interest" description="Disordered" evidence="2">
    <location>
        <begin position="1"/>
        <end position="173"/>
    </location>
</feature>
<evidence type="ECO:0000313" key="4">
    <source>
        <dbReference type="Proteomes" id="UP000054498"/>
    </source>
</evidence>
<dbReference type="EMBL" id="KK101715">
    <property type="protein sequence ID" value="KIY99883.1"/>
    <property type="molecule type" value="Genomic_DNA"/>
</dbReference>
<feature type="compositionally biased region" description="Gly residues" evidence="2">
    <location>
        <begin position="32"/>
        <end position="43"/>
    </location>
</feature>
<gene>
    <name evidence="3" type="ORF">MNEG_8079</name>
</gene>
<feature type="coiled-coil region" evidence="1">
    <location>
        <begin position="490"/>
        <end position="524"/>
    </location>
</feature>
<dbReference type="KEGG" id="mng:MNEG_8079"/>